<evidence type="ECO:0000313" key="2">
    <source>
        <dbReference type="RefSeq" id="XP_008467502.1"/>
    </source>
</evidence>
<dbReference type="RefSeq" id="XP_008467502.1">
    <property type="nucleotide sequence ID" value="XM_008469280.2"/>
</dbReference>
<accession>A0A1S3CTQ6</accession>
<evidence type="ECO:0000313" key="1">
    <source>
        <dbReference type="Proteomes" id="UP000079169"/>
    </source>
</evidence>
<dbReference type="KEGG" id="dci:103504975"/>
<dbReference type="AlphaFoldDB" id="A0A1S3CTQ6"/>
<name>A0A1S3CTQ6_DIACI</name>
<dbReference type="GeneID" id="103504975"/>
<dbReference type="PaxDb" id="121845-A0A1S3CTQ6"/>
<protein>
    <submittedName>
        <fullName evidence="2">Uncharacterized protein LOC103504975</fullName>
    </submittedName>
</protein>
<reference evidence="2" key="1">
    <citation type="submission" date="2025-08" db="UniProtKB">
        <authorList>
            <consortium name="RefSeq"/>
        </authorList>
    </citation>
    <scope>IDENTIFICATION</scope>
</reference>
<gene>
    <name evidence="2" type="primary">LOC103504975</name>
</gene>
<keyword evidence="1" id="KW-1185">Reference proteome</keyword>
<sequence length="207" mass="23567">MIDDSKSDLVSKYLMIGNNSGGQDGYNVQLQKWTIEKFVVNRVTVPGTNHTGYETFIYESVTVEDGAIFEGGKPVACTKEITINPMLRRIRWVLLDTDQNQSYRLVMSCENMDGFLYNGYPQIQLLVKRSAIDKFKASKCKELAIYEKLSEVLAKQSINIDSVEWQIIQQNRTCPNEVVFNSIKWETCKCQISGTPASFKSAVRGYY</sequence>
<organism evidence="1 2">
    <name type="scientific">Diaphorina citri</name>
    <name type="common">Asian citrus psyllid</name>
    <dbReference type="NCBI Taxonomy" id="121845"/>
    <lineage>
        <taxon>Eukaryota</taxon>
        <taxon>Metazoa</taxon>
        <taxon>Ecdysozoa</taxon>
        <taxon>Arthropoda</taxon>
        <taxon>Hexapoda</taxon>
        <taxon>Insecta</taxon>
        <taxon>Pterygota</taxon>
        <taxon>Neoptera</taxon>
        <taxon>Paraneoptera</taxon>
        <taxon>Hemiptera</taxon>
        <taxon>Sternorrhyncha</taxon>
        <taxon>Psylloidea</taxon>
        <taxon>Psyllidae</taxon>
        <taxon>Diaphorininae</taxon>
        <taxon>Diaphorina</taxon>
    </lineage>
</organism>
<dbReference type="Proteomes" id="UP000079169">
    <property type="component" value="Unplaced"/>
</dbReference>
<proteinExistence type="predicted"/>